<evidence type="ECO:0000256" key="1">
    <source>
        <dbReference type="ARBA" id="ARBA00005964"/>
    </source>
</evidence>
<accession>A0A9P0GHM9</accession>
<dbReference type="EC" id="3.1.1.-" evidence="6"/>
<evidence type="ECO:0000256" key="7">
    <source>
        <dbReference type="SAM" id="Coils"/>
    </source>
</evidence>
<feature type="chain" id="PRO_5040540373" description="Carboxylic ester hydrolase" evidence="6">
    <location>
        <begin position="19"/>
        <end position="557"/>
    </location>
</feature>
<keyword evidence="3 6" id="KW-0378">Hydrolase</keyword>
<dbReference type="InterPro" id="IPR002018">
    <property type="entry name" value="CarbesteraseB"/>
</dbReference>
<feature type="signal peptide" evidence="6">
    <location>
        <begin position="1"/>
        <end position="18"/>
    </location>
</feature>
<protein>
    <recommendedName>
        <fullName evidence="6">Carboxylic ester hydrolase</fullName>
        <ecNumber evidence="6">3.1.1.-</ecNumber>
    </recommendedName>
</protein>
<dbReference type="EMBL" id="OV651816">
    <property type="protein sequence ID" value="CAH1109552.1"/>
    <property type="molecule type" value="Genomic_DNA"/>
</dbReference>
<sequence>MFLLLILIFVPNFLLAVAQDVYVTIPNGAIKGRTEYSSRKISFHAFQQIPFAKPPIGDLRFADPQPAEKWEGVLDATKNTKMCFQQGNMFRIDNLLELENEDCLYLNVYRPKYVSENSSLPVMFYIYGGGFVNGAGNFDFFGPHYLMENDVIVVTSNYRVGPFGFLTTGDLTITGNFGLKDQLLAMEWVKDNIRYFGGDPQKVTIFGQSAGAASVSFHLMSKKSKGLFRAAIAQSGSSLSPWAYQREYKNIAYELASTLDANFKVSSDSKELLAFLRGKPALDINTVAANFKQGIGNEQIIQGFWFTPVIEPNHDNAFISKNMYETVKNGDMNRVPLMIGITSEEAIARAADAKFKSRVQQYENDLQRLVNKNMHIKDETKKRQVGDAIRKIYTNGLLQDDLGKALRYFSDMSFNRAVITHAKLQSAFSDVYFYQFSYHGPMGGNRPALDGAFKVGHAEDNHYLWSSMNHTLLDKYPQIDIDTSNKFRALFSNFAKYLNPTPKQLDLFNNIIWPTVKPNDFQYLDINETLSIRTDPKGDVYSKWVDIYQTYAISPLD</sequence>
<dbReference type="OrthoDB" id="6846267at2759"/>
<dbReference type="Pfam" id="PF00135">
    <property type="entry name" value="COesterase"/>
    <property type="match status" value="1"/>
</dbReference>
<gene>
    <name evidence="9" type="ORF">PSYICH_LOCUS10734</name>
</gene>
<keyword evidence="10" id="KW-1185">Reference proteome</keyword>
<keyword evidence="2" id="KW-0719">Serine esterase</keyword>
<dbReference type="InterPro" id="IPR029058">
    <property type="entry name" value="AB_hydrolase_fold"/>
</dbReference>
<dbReference type="AlphaFoldDB" id="A0A9P0GHM9"/>
<proteinExistence type="inferred from homology"/>
<dbReference type="Gene3D" id="3.40.50.1820">
    <property type="entry name" value="alpha/beta hydrolase"/>
    <property type="match status" value="1"/>
</dbReference>
<dbReference type="FunFam" id="3.40.50.1820:FF:000155">
    <property type="entry name" value="Carboxylic ester hydrolase"/>
    <property type="match status" value="1"/>
</dbReference>
<organism evidence="9 10">
    <name type="scientific">Psylliodes chrysocephalus</name>
    <dbReference type="NCBI Taxonomy" id="3402493"/>
    <lineage>
        <taxon>Eukaryota</taxon>
        <taxon>Metazoa</taxon>
        <taxon>Ecdysozoa</taxon>
        <taxon>Arthropoda</taxon>
        <taxon>Hexapoda</taxon>
        <taxon>Insecta</taxon>
        <taxon>Pterygota</taxon>
        <taxon>Neoptera</taxon>
        <taxon>Endopterygota</taxon>
        <taxon>Coleoptera</taxon>
        <taxon>Polyphaga</taxon>
        <taxon>Cucujiformia</taxon>
        <taxon>Chrysomeloidea</taxon>
        <taxon>Chrysomelidae</taxon>
        <taxon>Galerucinae</taxon>
        <taxon>Alticini</taxon>
        <taxon>Psylliodes</taxon>
    </lineage>
</organism>
<dbReference type="PANTHER" id="PTHR11559">
    <property type="entry name" value="CARBOXYLESTERASE"/>
    <property type="match status" value="1"/>
</dbReference>
<evidence type="ECO:0000256" key="4">
    <source>
        <dbReference type="ARBA" id="ARBA00023157"/>
    </source>
</evidence>
<dbReference type="InterPro" id="IPR019819">
    <property type="entry name" value="Carboxylesterase_B_CS"/>
</dbReference>
<evidence type="ECO:0000313" key="10">
    <source>
        <dbReference type="Proteomes" id="UP001153636"/>
    </source>
</evidence>
<keyword evidence="7" id="KW-0175">Coiled coil</keyword>
<dbReference type="InterPro" id="IPR019826">
    <property type="entry name" value="Carboxylesterase_B_AS"/>
</dbReference>
<evidence type="ECO:0000256" key="2">
    <source>
        <dbReference type="ARBA" id="ARBA00022487"/>
    </source>
</evidence>
<keyword evidence="5" id="KW-0325">Glycoprotein</keyword>
<evidence type="ECO:0000256" key="5">
    <source>
        <dbReference type="ARBA" id="ARBA00023180"/>
    </source>
</evidence>
<dbReference type="SUPFAM" id="SSF53474">
    <property type="entry name" value="alpha/beta-Hydrolases"/>
    <property type="match status" value="1"/>
</dbReference>
<feature type="non-terminal residue" evidence="9">
    <location>
        <position position="557"/>
    </location>
</feature>
<evidence type="ECO:0000259" key="8">
    <source>
        <dbReference type="Pfam" id="PF00135"/>
    </source>
</evidence>
<dbReference type="InterPro" id="IPR050309">
    <property type="entry name" value="Type-B_Carboxylest/Lipase"/>
</dbReference>
<reference evidence="9" key="1">
    <citation type="submission" date="2022-01" db="EMBL/GenBank/DDBJ databases">
        <authorList>
            <person name="King R."/>
        </authorList>
    </citation>
    <scope>NUCLEOTIDE SEQUENCE</scope>
</reference>
<feature type="domain" description="Carboxylesterase type B" evidence="8">
    <location>
        <begin position="21"/>
        <end position="537"/>
    </location>
</feature>
<evidence type="ECO:0000256" key="6">
    <source>
        <dbReference type="RuleBase" id="RU361235"/>
    </source>
</evidence>
<evidence type="ECO:0000313" key="9">
    <source>
        <dbReference type="EMBL" id="CAH1109552.1"/>
    </source>
</evidence>
<dbReference type="Proteomes" id="UP001153636">
    <property type="component" value="Chromosome 4"/>
</dbReference>
<feature type="coiled-coil region" evidence="7">
    <location>
        <begin position="352"/>
        <end position="379"/>
    </location>
</feature>
<comment type="similarity">
    <text evidence="1 6">Belongs to the type-B carboxylesterase/lipase family.</text>
</comment>
<dbReference type="PROSITE" id="PS00941">
    <property type="entry name" value="CARBOXYLESTERASE_B_2"/>
    <property type="match status" value="1"/>
</dbReference>
<dbReference type="PROSITE" id="PS00122">
    <property type="entry name" value="CARBOXYLESTERASE_B_1"/>
    <property type="match status" value="1"/>
</dbReference>
<name>A0A9P0GHM9_9CUCU</name>
<dbReference type="GO" id="GO:0052689">
    <property type="term" value="F:carboxylic ester hydrolase activity"/>
    <property type="evidence" value="ECO:0007669"/>
    <property type="project" value="UniProtKB-KW"/>
</dbReference>
<evidence type="ECO:0000256" key="3">
    <source>
        <dbReference type="ARBA" id="ARBA00022801"/>
    </source>
</evidence>
<keyword evidence="4" id="KW-1015">Disulfide bond</keyword>
<keyword evidence="6" id="KW-0732">Signal</keyword>